<dbReference type="InterPro" id="IPR036188">
    <property type="entry name" value="FAD/NAD-bd_sf"/>
</dbReference>
<dbReference type="AlphaFoldDB" id="A0A858SQD7"/>
<keyword evidence="3" id="KW-0274">FAD</keyword>
<dbReference type="PANTHER" id="PTHR42887">
    <property type="entry name" value="OS12G0638800 PROTEIN"/>
    <property type="match status" value="1"/>
</dbReference>
<dbReference type="EMBL" id="CP048788">
    <property type="protein sequence ID" value="QJF49881.1"/>
    <property type="molecule type" value="Genomic_DNA"/>
</dbReference>
<dbReference type="InterPro" id="IPR022460">
    <property type="entry name" value="Flavoprotein_PP4765"/>
</dbReference>
<accession>A0A858SQD7</accession>
<feature type="domain" description="RsdA/BaiN/AoA(So)-like insert" evidence="5">
    <location>
        <begin position="190"/>
        <end position="330"/>
    </location>
</feature>
<reference evidence="6 7" key="1">
    <citation type="submission" date="2020-02" db="EMBL/GenBank/DDBJ databases">
        <title>Genome sequence of Roseobacter ponti.</title>
        <authorList>
            <person name="Hollensteiner J."/>
            <person name="Schneider D."/>
            <person name="Poehlein A."/>
            <person name="Daniel R."/>
        </authorList>
    </citation>
    <scope>NUCLEOTIDE SEQUENCE [LARGE SCALE GENOMIC DNA]</scope>
    <source>
        <strain evidence="6 7">DSM 106830</strain>
    </source>
</reference>
<keyword evidence="7" id="KW-1185">Reference proteome</keyword>
<evidence type="ECO:0000313" key="6">
    <source>
        <dbReference type="EMBL" id="QJF49881.1"/>
    </source>
</evidence>
<feature type="domain" description="RsdA/BaiN/AoA(So)-like Rossmann fold-like" evidence="4">
    <location>
        <begin position="4"/>
        <end position="382"/>
    </location>
</feature>
<dbReference type="PANTHER" id="PTHR42887:SF1">
    <property type="entry name" value="BLR3961 PROTEIN"/>
    <property type="match status" value="1"/>
</dbReference>
<evidence type="ECO:0000259" key="4">
    <source>
        <dbReference type="Pfam" id="PF03486"/>
    </source>
</evidence>
<evidence type="ECO:0000259" key="5">
    <source>
        <dbReference type="Pfam" id="PF22780"/>
    </source>
</evidence>
<dbReference type="InterPro" id="IPR055178">
    <property type="entry name" value="RsdA/BaiN/AoA(So)-like_dom"/>
</dbReference>
<dbReference type="Gene3D" id="2.40.30.10">
    <property type="entry name" value="Translation factors"/>
    <property type="match status" value="1"/>
</dbReference>
<dbReference type="KEGG" id="rpon:G3256_01210"/>
<dbReference type="RefSeq" id="WP_169639107.1">
    <property type="nucleotide sequence ID" value="NZ_CP048788.1"/>
</dbReference>
<name>A0A858SQD7_9RHOB</name>
<organism evidence="6 7">
    <name type="scientific">Roseobacter ponti</name>
    <dbReference type="NCBI Taxonomy" id="1891787"/>
    <lineage>
        <taxon>Bacteria</taxon>
        <taxon>Pseudomonadati</taxon>
        <taxon>Pseudomonadota</taxon>
        <taxon>Alphaproteobacteria</taxon>
        <taxon>Rhodobacterales</taxon>
        <taxon>Roseobacteraceae</taxon>
        <taxon>Roseobacter</taxon>
    </lineage>
</organism>
<comment type="cofactor">
    <cofactor evidence="1">
        <name>FAD</name>
        <dbReference type="ChEBI" id="CHEBI:57692"/>
    </cofactor>
</comment>
<evidence type="ECO:0000256" key="2">
    <source>
        <dbReference type="ARBA" id="ARBA00022630"/>
    </source>
</evidence>
<dbReference type="PRINTS" id="PR00411">
    <property type="entry name" value="PNDRDTASEI"/>
</dbReference>
<proteinExistence type="predicted"/>
<evidence type="ECO:0000256" key="1">
    <source>
        <dbReference type="ARBA" id="ARBA00001974"/>
    </source>
</evidence>
<dbReference type="InterPro" id="IPR023166">
    <property type="entry name" value="BaiN-like_dom_sf"/>
</dbReference>
<gene>
    <name evidence="6" type="ORF">G3256_01210</name>
</gene>
<sequence length="392" mass="40840">MSRALVIGAGPAGLMAAETLSAAGVTVTLCEAKPSVGRKFLMAGKSGLNLTKDEPVAALLSQYETVPPALDAALRLFDAAAVQEWTRGLGQEIFTGSTGRVFPTAMKASPLLRAWLARLDGQGVTIRTRLRWRGWDAKGAVFDAPQGRETIAADVTVIATGGASWARLGSDGAWSEVLKAEGVRLAAFAPSNAGLAVPWSAHMAPFFGQAIKSVRWKAGDITSRGEAILSARGLEGGGIYSLSPAIRAGASLAVDLVPDLSHAALTARLPGRSPRLGPWLKSTLRLPPVKTALVFEVGRALATQPERWPGLLKALRLPVAGFLPMDEAISTAGGVQFDALTPDLMLRAMPGVFCAGEMLDWDAPTGGYLITACLATGQHAARGALAYLEAAA</sequence>
<dbReference type="SUPFAM" id="SSF160996">
    <property type="entry name" value="HI0933 insert domain-like"/>
    <property type="match status" value="1"/>
</dbReference>
<protein>
    <submittedName>
        <fullName evidence="6">TIGR03862 family flavoprotein</fullName>
    </submittedName>
</protein>
<evidence type="ECO:0000256" key="3">
    <source>
        <dbReference type="ARBA" id="ARBA00022827"/>
    </source>
</evidence>
<dbReference type="NCBIfam" id="TIGR03862">
    <property type="entry name" value="flavo_PP4765"/>
    <property type="match status" value="1"/>
</dbReference>
<dbReference type="NCBIfam" id="TIGR00275">
    <property type="entry name" value="aminoacetone oxidase family FAD-binding enzyme"/>
    <property type="match status" value="1"/>
</dbReference>
<dbReference type="Pfam" id="PF22780">
    <property type="entry name" value="HI0933_like_1st"/>
    <property type="match status" value="1"/>
</dbReference>
<dbReference type="Proteomes" id="UP000503308">
    <property type="component" value="Chromosome"/>
</dbReference>
<dbReference type="SUPFAM" id="SSF51905">
    <property type="entry name" value="FAD/NAD(P)-binding domain"/>
    <property type="match status" value="1"/>
</dbReference>
<dbReference type="InterPro" id="IPR057661">
    <property type="entry name" value="RsdA/BaiN/AoA(So)_Rossmann"/>
</dbReference>
<dbReference type="Gene3D" id="1.10.8.260">
    <property type="entry name" value="HI0933 insert domain-like"/>
    <property type="match status" value="1"/>
</dbReference>
<evidence type="ECO:0000313" key="7">
    <source>
        <dbReference type="Proteomes" id="UP000503308"/>
    </source>
</evidence>
<dbReference type="Pfam" id="PF03486">
    <property type="entry name" value="HI0933_like"/>
    <property type="match status" value="1"/>
</dbReference>
<keyword evidence="2" id="KW-0285">Flavoprotein</keyword>
<dbReference type="Gene3D" id="3.50.50.60">
    <property type="entry name" value="FAD/NAD(P)-binding domain"/>
    <property type="match status" value="1"/>
</dbReference>
<dbReference type="InterPro" id="IPR004792">
    <property type="entry name" value="BaiN-like"/>
</dbReference>